<proteinExistence type="predicted"/>
<protein>
    <submittedName>
        <fullName evidence="2">Transposase</fullName>
    </submittedName>
</protein>
<accession>A0ABT0UIL5</accession>
<gene>
    <name evidence="2" type="ORF">NBG84_08245</name>
</gene>
<evidence type="ECO:0000313" key="2">
    <source>
        <dbReference type="EMBL" id="MCM2388289.1"/>
    </source>
</evidence>
<dbReference type="Proteomes" id="UP001431429">
    <property type="component" value="Unassembled WGS sequence"/>
</dbReference>
<sequence length="103" mass="11412">MTLKPLLTNAVIFHSALDIAEIVSPVSGEERVGDRPRRPVHIPPYQTGHIKRYGEYSTHELGMDKLLALRLPIRCRVRAPPHHQGEPLPRTAEGASETMGCGI</sequence>
<comment type="caution">
    <text evidence="2">The sequence shown here is derived from an EMBL/GenBank/DDBJ whole genome shotgun (WGS) entry which is preliminary data.</text>
</comment>
<name>A0ABT0UIL5_9ACTN</name>
<evidence type="ECO:0000313" key="3">
    <source>
        <dbReference type="Proteomes" id="UP001431429"/>
    </source>
</evidence>
<organism evidence="2 3">
    <name type="scientific">Streptomyces albipurpureus</name>
    <dbReference type="NCBI Taxonomy" id="2897419"/>
    <lineage>
        <taxon>Bacteria</taxon>
        <taxon>Bacillati</taxon>
        <taxon>Actinomycetota</taxon>
        <taxon>Actinomycetes</taxon>
        <taxon>Kitasatosporales</taxon>
        <taxon>Streptomycetaceae</taxon>
        <taxon>Streptomyces</taxon>
    </lineage>
</organism>
<feature type="region of interest" description="Disordered" evidence="1">
    <location>
        <begin position="79"/>
        <end position="103"/>
    </location>
</feature>
<keyword evidence="3" id="KW-1185">Reference proteome</keyword>
<dbReference type="EMBL" id="JAMQAW010000007">
    <property type="protein sequence ID" value="MCM2388289.1"/>
    <property type="molecule type" value="Genomic_DNA"/>
</dbReference>
<evidence type="ECO:0000256" key="1">
    <source>
        <dbReference type="SAM" id="MobiDB-lite"/>
    </source>
</evidence>
<reference evidence="2" key="1">
    <citation type="submission" date="2022-06" db="EMBL/GenBank/DDBJ databases">
        <title>Genome public.</title>
        <authorList>
            <person name="Sun Q."/>
        </authorList>
    </citation>
    <scope>NUCLEOTIDE SEQUENCE</scope>
    <source>
        <strain evidence="2">CWNU-1</strain>
    </source>
</reference>
<dbReference type="RefSeq" id="WP_250918630.1">
    <property type="nucleotide sequence ID" value="NZ_JAMQAW010000007.1"/>
</dbReference>